<evidence type="ECO:0000313" key="2">
    <source>
        <dbReference type="Proteomes" id="UP000324222"/>
    </source>
</evidence>
<name>A0A5B7D8Y1_PORTR</name>
<reference evidence="1 2" key="1">
    <citation type="submission" date="2019-05" db="EMBL/GenBank/DDBJ databases">
        <title>Another draft genome of Portunus trituberculatus and its Hox gene families provides insights of decapod evolution.</title>
        <authorList>
            <person name="Jeong J.-H."/>
            <person name="Song I."/>
            <person name="Kim S."/>
            <person name="Choi T."/>
            <person name="Kim D."/>
            <person name="Ryu S."/>
            <person name="Kim W."/>
        </authorList>
    </citation>
    <scope>NUCLEOTIDE SEQUENCE [LARGE SCALE GENOMIC DNA]</scope>
    <source>
        <tissue evidence="1">Muscle</tissue>
    </source>
</reference>
<dbReference type="AlphaFoldDB" id="A0A5B7D8Y1"/>
<gene>
    <name evidence="1" type="ORF">E2C01_010636</name>
</gene>
<sequence length="92" mass="10743">MQPRPLAIKFEPRSAKLKWRWKAVLCYSWEPWSCSSIALWFISETDAVWFTATLELANSCQSSRLATLRCESHFNLGWVRTFPGTLFLVRLC</sequence>
<evidence type="ECO:0000313" key="1">
    <source>
        <dbReference type="EMBL" id="MPC17770.1"/>
    </source>
</evidence>
<organism evidence="1 2">
    <name type="scientific">Portunus trituberculatus</name>
    <name type="common">Swimming crab</name>
    <name type="synonym">Neptunus trituberculatus</name>
    <dbReference type="NCBI Taxonomy" id="210409"/>
    <lineage>
        <taxon>Eukaryota</taxon>
        <taxon>Metazoa</taxon>
        <taxon>Ecdysozoa</taxon>
        <taxon>Arthropoda</taxon>
        <taxon>Crustacea</taxon>
        <taxon>Multicrustacea</taxon>
        <taxon>Malacostraca</taxon>
        <taxon>Eumalacostraca</taxon>
        <taxon>Eucarida</taxon>
        <taxon>Decapoda</taxon>
        <taxon>Pleocyemata</taxon>
        <taxon>Brachyura</taxon>
        <taxon>Eubrachyura</taxon>
        <taxon>Portunoidea</taxon>
        <taxon>Portunidae</taxon>
        <taxon>Portuninae</taxon>
        <taxon>Portunus</taxon>
    </lineage>
</organism>
<dbReference type="Proteomes" id="UP000324222">
    <property type="component" value="Unassembled WGS sequence"/>
</dbReference>
<protein>
    <submittedName>
        <fullName evidence="1">Uncharacterized protein</fullName>
    </submittedName>
</protein>
<keyword evidence="2" id="KW-1185">Reference proteome</keyword>
<dbReference type="EMBL" id="VSRR010000620">
    <property type="protein sequence ID" value="MPC17770.1"/>
    <property type="molecule type" value="Genomic_DNA"/>
</dbReference>
<accession>A0A5B7D8Y1</accession>
<comment type="caution">
    <text evidence="1">The sequence shown here is derived from an EMBL/GenBank/DDBJ whole genome shotgun (WGS) entry which is preliminary data.</text>
</comment>
<proteinExistence type="predicted"/>